<dbReference type="GO" id="GO:0016740">
    <property type="term" value="F:transferase activity"/>
    <property type="evidence" value="ECO:0007669"/>
    <property type="project" value="UniProtKB-KW"/>
</dbReference>
<sequence length="850" mass="95327">MGIARVQVRAKFFFEEERKFPIQGVSYGPFAPRSTDGAPFPEPATIRSDFSQMKECGCNVLRVYHIPPLDLLDSALDHGLRVLITIPWVERTLFWKDPAILRRIEEHVRQSVRASAGHPAIFAYLVDNEIPPDLVRWAGIRRIERHIDSLIRLVREEDREALVSYANYPPTEYLRPSSVDFVSFNVYLHRPEELRAYLARLQNLSGEKPLLISEFGMDTRRHSEIEQADLLAGHIEAVFQSGGAGTILFSWTDEWFTGGSEISDWAFGLVRKDRTPKESFHRVKSLFRSWNDPLFRRFPLRQLPKISVIVCNFNGGRFLGDCIRSLQQLQYPDFEIIVVDDGSTDGSRKLLETFEGIRVIHQENGGLSVARNRGIAAAEGEVLAFTDADCVVDEDWLYFLASAFQSGDLAGVGGPNIAPPPATAVEAVIAAAPGSPSHVLLTDRLAEHLPGCNMAFRRTALEKIGGFVPEFRVAGDDVDLCWRLLDQGFALGFSPGALVWHRRRSTVSAYLRQQAGYGKAEGLLRFRHPSRFRSSETAFWRGRIYPSPAPRIPILEPIVYRGAFASGLFQYLYARPAPSWFWVVTSMEWFALALLSLALSFRWPWFLAPTLLLVLAGIIPAALYGFQSRLSPRFATGTNRFLLSALALLQPLVRSLLRRLTWLRGKPAPTTPEPLPEIARLEGALLQEGVALWSESGIERIGLLDRIQSVLEEDRYFSVVDDGWSDWDIQVFAGPWWQVRLRTLTEVYPQGARLLRVAILLKPSPLSALALVGGGFSIAAAFVAFGRPALPLLAGGILTLLLWLREGLRLRRCLATLIGRAGQRLGLIPVSWHPFGSRPGPRFDPPQEER</sequence>
<organism evidence="4 5">
    <name type="scientific">Methylacidimicrobium cyclopophantes</name>
    <dbReference type="NCBI Taxonomy" id="1041766"/>
    <lineage>
        <taxon>Bacteria</taxon>
        <taxon>Pseudomonadati</taxon>
        <taxon>Verrucomicrobiota</taxon>
        <taxon>Methylacidimicrobium</taxon>
    </lineage>
</organism>
<dbReference type="InterPro" id="IPR029044">
    <property type="entry name" value="Nucleotide-diphossugar_trans"/>
</dbReference>
<dbReference type="PANTHER" id="PTHR43685">
    <property type="entry name" value="GLYCOSYLTRANSFERASE"/>
    <property type="match status" value="1"/>
</dbReference>
<comment type="caution">
    <text evidence="4">The sequence shown here is derived from an EMBL/GenBank/DDBJ whole genome shotgun (WGS) entry which is preliminary data.</text>
</comment>
<dbReference type="Pfam" id="PF02836">
    <property type="entry name" value="Glyco_hydro_2_C"/>
    <property type="match status" value="1"/>
</dbReference>
<feature type="transmembrane region" description="Helical" evidence="1">
    <location>
        <begin position="766"/>
        <end position="783"/>
    </location>
</feature>
<dbReference type="InterPro" id="IPR050834">
    <property type="entry name" value="Glycosyltransf_2"/>
</dbReference>
<dbReference type="InterPro" id="IPR001173">
    <property type="entry name" value="Glyco_trans_2-like"/>
</dbReference>
<feature type="transmembrane region" description="Helical" evidence="1">
    <location>
        <begin position="638"/>
        <end position="657"/>
    </location>
</feature>
<evidence type="ECO:0000259" key="3">
    <source>
        <dbReference type="Pfam" id="PF02836"/>
    </source>
</evidence>
<evidence type="ECO:0000259" key="2">
    <source>
        <dbReference type="Pfam" id="PF00535"/>
    </source>
</evidence>
<dbReference type="EMBL" id="CABFUZ020000097">
    <property type="protein sequence ID" value="VVM05748.1"/>
    <property type="molecule type" value="Genomic_DNA"/>
</dbReference>
<feature type="transmembrane region" description="Helical" evidence="1">
    <location>
        <begin position="789"/>
        <end position="804"/>
    </location>
</feature>
<dbReference type="InterPro" id="IPR006103">
    <property type="entry name" value="Glyco_hydro_2_cat"/>
</dbReference>
<evidence type="ECO:0000256" key="1">
    <source>
        <dbReference type="SAM" id="Phobius"/>
    </source>
</evidence>
<feature type="transmembrane region" description="Helical" evidence="1">
    <location>
        <begin position="606"/>
        <end position="626"/>
    </location>
</feature>
<feature type="transmembrane region" description="Helical" evidence="1">
    <location>
        <begin position="580"/>
        <end position="599"/>
    </location>
</feature>
<feature type="domain" description="Glycosyltransferase 2-like" evidence="2">
    <location>
        <begin position="307"/>
        <end position="465"/>
    </location>
</feature>
<dbReference type="GO" id="GO:0005975">
    <property type="term" value="P:carbohydrate metabolic process"/>
    <property type="evidence" value="ECO:0007669"/>
    <property type="project" value="InterPro"/>
</dbReference>
<gene>
    <name evidence="4" type="primary">mftF</name>
    <name evidence="4" type="ORF">MAMC_00763</name>
</gene>
<dbReference type="EC" id="2.-.-.-" evidence="4"/>
<name>A0A5E6M966_9BACT</name>
<reference evidence="4" key="1">
    <citation type="submission" date="2019-09" db="EMBL/GenBank/DDBJ databases">
        <authorList>
            <person name="Cremers G."/>
        </authorList>
    </citation>
    <scope>NUCLEOTIDE SEQUENCE [LARGE SCALE GENOMIC DNA]</scope>
    <source>
        <strain evidence="4">3B</strain>
    </source>
</reference>
<dbReference type="Gene3D" id="3.20.20.80">
    <property type="entry name" value="Glycosidases"/>
    <property type="match status" value="1"/>
</dbReference>
<keyword evidence="1" id="KW-0472">Membrane</keyword>
<dbReference type="GO" id="GO:0004553">
    <property type="term" value="F:hydrolase activity, hydrolyzing O-glycosyl compounds"/>
    <property type="evidence" value="ECO:0007669"/>
    <property type="project" value="InterPro"/>
</dbReference>
<dbReference type="Pfam" id="PF00535">
    <property type="entry name" value="Glycos_transf_2"/>
    <property type="match status" value="1"/>
</dbReference>
<dbReference type="AlphaFoldDB" id="A0A5E6M966"/>
<dbReference type="InterPro" id="IPR017853">
    <property type="entry name" value="GH"/>
</dbReference>
<dbReference type="SUPFAM" id="SSF53448">
    <property type="entry name" value="Nucleotide-diphospho-sugar transferases"/>
    <property type="match status" value="1"/>
</dbReference>
<keyword evidence="4" id="KW-0808">Transferase</keyword>
<keyword evidence="1" id="KW-1133">Transmembrane helix</keyword>
<evidence type="ECO:0000313" key="4">
    <source>
        <dbReference type="EMBL" id="VVM05748.1"/>
    </source>
</evidence>
<proteinExistence type="predicted"/>
<feature type="domain" description="Glycoside hydrolase family 2 catalytic" evidence="3">
    <location>
        <begin position="6"/>
        <end position="221"/>
    </location>
</feature>
<dbReference type="Gene3D" id="3.90.550.10">
    <property type="entry name" value="Spore Coat Polysaccharide Biosynthesis Protein SpsA, Chain A"/>
    <property type="match status" value="1"/>
</dbReference>
<dbReference type="PANTHER" id="PTHR43685:SF3">
    <property type="entry name" value="SLR2126 PROTEIN"/>
    <property type="match status" value="1"/>
</dbReference>
<dbReference type="Proteomes" id="UP000381693">
    <property type="component" value="Unassembled WGS sequence"/>
</dbReference>
<dbReference type="SUPFAM" id="SSF51445">
    <property type="entry name" value="(Trans)glycosidases"/>
    <property type="match status" value="1"/>
</dbReference>
<keyword evidence="5" id="KW-1185">Reference proteome</keyword>
<evidence type="ECO:0000313" key="5">
    <source>
        <dbReference type="Proteomes" id="UP000381693"/>
    </source>
</evidence>
<accession>A0A5E6M966</accession>
<keyword evidence="1" id="KW-0812">Transmembrane</keyword>
<protein>
    <submittedName>
        <fullName evidence="4">Mycofactocin biosynthesis glycosyltransferase MftF</fullName>
        <ecNumber evidence="4">2.-.-.-</ecNumber>
    </submittedName>
</protein>